<gene>
    <name evidence="1" type="primary">Necator_chrII.g6893</name>
    <name evidence="1" type="ORF">RB195_019100</name>
</gene>
<evidence type="ECO:0000313" key="1">
    <source>
        <dbReference type="EMBL" id="KAK6736219.1"/>
    </source>
</evidence>
<sequence>MKNAYCEDGAQLEGSQIVQTSSCVYLGCSMNMENDLKEELNRRMKAAWAAFPPVRESTDQVMDQDLRDNLFDSTILPAVCYAAETWVDITATSRKLVTTRRALERCLLKFNRRTQHLSGLSQLRIKRNVPSSRPSGVYIENKA</sequence>
<organism evidence="1 2">
    <name type="scientific">Necator americanus</name>
    <name type="common">Human hookworm</name>
    <dbReference type="NCBI Taxonomy" id="51031"/>
    <lineage>
        <taxon>Eukaryota</taxon>
        <taxon>Metazoa</taxon>
        <taxon>Ecdysozoa</taxon>
        <taxon>Nematoda</taxon>
        <taxon>Chromadorea</taxon>
        <taxon>Rhabditida</taxon>
        <taxon>Rhabditina</taxon>
        <taxon>Rhabditomorpha</taxon>
        <taxon>Strongyloidea</taxon>
        <taxon>Ancylostomatidae</taxon>
        <taxon>Bunostominae</taxon>
        <taxon>Necator</taxon>
    </lineage>
</organism>
<evidence type="ECO:0000313" key="2">
    <source>
        <dbReference type="Proteomes" id="UP001303046"/>
    </source>
</evidence>
<comment type="caution">
    <text evidence="1">The sequence shown here is derived from an EMBL/GenBank/DDBJ whole genome shotgun (WGS) entry which is preliminary data.</text>
</comment>
<reference evidence="1 2" key="1">
    <citation type="submission" date="2023-08" db="EMBL/GenBank/DDBJ databases">
        <title>A Necator americanus chromosomal reference genome.</title>
        <authorList>
            <person name="Ilik V."/>
            <person name="Petrzelkova K.J."/>
            <person name="Pardy F."/>
            <person name="Fuh T."/>
            <person name="Niatou-Singa F.S."/>
            <person name="Gouil Q."/>
            <person name="Baker L."/>
            <person name="Ritchie M.E."/>
            <person name="Jex A.R."/>
            <person name="Gazzola D."/>
            <person name="Li H."/>
            <person name="Toshio Fujiwara R."/>
            <person name="Zhan B."/>
            <person name="Aroian R.V."/>
            <person name="Pafco B."/>
            <person name="Schwarz E.M."/>
        </authorList>
    </citation>
    <scope>NUCLEOTIDE SEQUENCE [LARGE SCALE GENOMIC DNA]</scope>
    <source>
        <strain evidence="1 2">Aroian</strain>
        <tissue evidence="1">Whole animal</tissue>
    </source>
</reference>
<dbReference type="EMBL" id="JAVFWL010000002">
    <property type="protein sequence ID" value="KAK6736219.1"/>
    <property type="molecule type" value="Genomic_DNA"/>
</dbReference>
<name>A0ABR1CCL4_NECAM</name>
<proteinExistence type="predicted"/>
<accession>A0ABR1CCL4</accession>
<protein>
    <submittedName>
        <fullName evidence="1">Uncharacterized protein</fullName>
    </submittedName>
</protein>
<dbReference type="Proteomes" id="UP001303046">
    <property type="component" value="Unassembled WGS sequence"/>
</dbReference>
<keyword evidence="2" id="KW-1185">Reference proteome</keyword>